<proteinExistence type="predicted"/>
<reference evidence="1" key="1">
    <citation type="submission" date="2021-03" db="EMBL/GenBank/DDBJ databases">
        <title>Draft genome sequence of rust myrtle Austropuccinia psidii MF-1, a brazilian biotype.</title>
        <authorList>
            <person name="Quecine M.C."/>
            <person name="Pachon D.M.R."/>
            <person name="Bonatelli M.L."/>
            <person name="Correr F.H."/>
            <person name="Franceschini L.M."/>
            <person name="Leite T.F."/>
            <person name="Margarido G.R.A."/>
            <person name="Almeida C.A."/>
            <person name="Ferrarezi J.A."/>
            <person name="Labate C.A."/>
        </authorList>
    </citation>
    <scope>NUCLEOTIDE SEQUENCE</scope>
    <source>
        <strain evidence="1">MF-1</strain>
    </source>
</reference>
<sequence>MKDFGEDVAISSLHLFQGDMDLPPLSFQQRDGEEEPKEIETVLRVVPLAYHQYLELFSKLKAEKSPPHSTCDDHIELEGLLPPVGVIYSISNHESEILRAYITQNVEKSFIRPSSS</sequence>
<accession>A0A9Q3CI91</accession>
<keyword evidence="2" id="KW-1185">Reference proteome</keyword>
<comment type="caution">
    <text evidence="1">The sequence shown here is derived from an EMBL/GenBank/DDBJ whole genome shotgun (WGS) entry which is preliminary data.</text>
</comment>
<dbReference type="Proteomes" id="UP000765509">
    <property type="component" value="Unassembled WGS sequence"/>
</dbReference>
<evidence type="ECO:0000313" key="1">
    <source>
        <dbReference type="EMBL" id="MBW0483165.1"/>
    </source>
</evidence>
<protein>
    <submittedName>
        <fullName evidence="1">Uncharacterized protein</fullName>
    </submittedName>
</protein>
<name>A0A9Q3CI91_9BASI</name>
<dbReference type="AlphaFoldDB" id="A0A9Q3CI91"/>
<gene>
    <name evidence="1" type="ORF">O181_022880</name>
</gene>
<organism evidence="1 2">
    <name type="scientific">Austropuccinia psidii MF-1</name>
    <dbReference type="NCBI Taxonomy" id="1389203"/>
    <lineage>
        <taxon>Eukaryota</taxon>
        <taxon>Fungi</taxon>
        <taxon>Dikarya</taxon>
        <taxon>Basidiomycota</taxon>
        <taxon>Pucciniomycotina</taxon>
        <taxon>Pucciniomycetes</taxon>
        <taxon>Pucciniales</taxon>
        <taxon>Sphaerophragmiaceae</taxon>
        <taxon>Austropuccinia</taxon>
    </lineage>
</organism>
<evidence type="ECO:0000313" key="2">
    <source>
        <dbReference type="Proteomes" id="UP000765509"/>
    </source>
</evidence>
<dbReference type="EMBL" id="AVOT02007105">
    <property type="protein sequence ID" value="MBW0483165.1"/>
    <property type="molecule type" value="Genomic_DNA"/>
</dbReference>